<keyword evidence="4" id="KW-1185">Reference proteome</keyword>
<dbReference type="Proteomes" id="UP001595816">
    <property type="component" value="Unassembled WGS sequence"/>
</dbReference>
<keyword evidence="2" id="KW-1133">Transmembrane helix</keyword>
<keyword evidence="2" id="KW-0812">Transmembrane</keyword>
<feature type="transmembrane region" description="Helical" evidence="2">
    <location>
        <begin position="13"/>
        <end position="35"/>
    </location>
</feature>
<dbReference type="RefSeq" id="WP_253759292.1">
    <property type="nucleotide sequence ID" value="NZ_JAMZDZ010000001.1"/>
</dbReference>
<organism evidence="3 4">
    <name type="scientific">Hamadaea flava</name>
    <dbReference type="NCBI Taxonomy" id="1742688"/>
    <lineage>
        <taxon>Bacteria</taxon>
        <taxon>Bacillati</taxon>
        <taxon>Actinomycetota</taxon>
        <taxon>Actinomycetes</taxon>
        <taxon>Micromonosporales</taxon>
        <taxon>Micromonosporaceae</taxon>
        <taxon>Hamadaea</taxon>
    </lineage>
</organism>
<accession>A0ABV8LFM3</accession>
<name>A0ABV8LFM3_9ACTN</name>
<evidence type="ECO:0000256" key="1">
    <source>
        <dbReference type="SAM" id="MobiDB-lite"/>
    </source>
</evidence>
<evidence type="ECO:0000313" key="3">
    <source>
        <dbReference type="EMBL" id="MFC4129388.1"/>
    </source>
</evidence>
<dbReference type="EMBL" id="JBHSAY010000003">
    <property type="protein sequence ID" value="MFC4129388.1"/>
    <property type="molecule type" value="Genomic_DNA"/>
</dbReference>
<keyword evidence="2" id="KW-0472">Membrane</keyword>
<evidence type="ECO:0000256" key="2">
    <source>
        <dbReference type="SAM" id="Phobius"/>
    </source>
</evidence>
<feature type="compositionally biased region" description="Polar residues" evidence="1">
    <location>
        <begin position="64"/>
        <end position="89"/>
    </location>
</feature>
<reference evidence="4" key="1">
    <citation type="journal article" date="2019" name="Int. J. Syst. Evol. Microbiol.">
        <title>The Global Catalogue of Microorganisms (GCM) 10K type strain sequencing project: providing services to taxonomists for standard genome sequencing and annotation.</title>
        <authorList>
            <consortium name="The Broad Institute Genomics Platform"/>
            <consortium name="The Broad Institute Genome Sequencing Center for Infectious Disease"/>
            <person name="Wu L."/>
            <person name="Ma J."/>
        </authorList>
    </citation>
    <scope>NUCLEOTIDE SEQUENCE [LARGE SCALE GENOMIC DNA]</scope>
    <source>
        <strain evidence="4">CGMCC 4.7289</strain>
    </source>
</reference>
<comment type="caution">
    <text evidence="3">The sequence shown here is derived from an EMBL/GenBank/DDBJ whole genome shotgun (WGS) entry which is preliminary data.</text>
</comment>
<protein>
    <submittedName>
        <fullName evidence="3">Uncharacterized protein</fullName>
    </submittedName>
</protein>
<evidence type="ECO:0000313" key="4">
    <source>
        <dbReference type="Proteomes" id="UP001595816"/>
    </source>
</evidence>
<feature type="region of interest" description="Disordered" evidence="1">
    <location>
        <begin position="61"/>
        <end position="89"/>
    </location>
</feature>
<gene>
    <name evidence="3" type="ORF">ACFOZ4_02040</name>
</gene>
<sequence length="89" mass="9649">MYAWIWRHLPGPLWVRLSTCVAAVAGLCALMWFFAFPWAEPLLPFDDVQVGEIVPGQDVIPYDTETNNPVPTHSAGPSATAIPSPSTVG</sequence>
<proteinExistence type="predicted"/>